<sequence>MGDASRHTPEESSMRRLGSALLSASLLVGCGPTTSPEPSSEPSSTEAPKDQVAPLTTTNVDLAPECQGLLTFVNTAAPATLDAYLPSDVVLNLVSRRSTAPFVTLAEVSGVHLVGPVRLTQIESGARSLGYITSSCVGILDELALSTDDAAAVVSLVNTVNAGTLYAILPYAWNGATTLLALRPFTSVQAISNASGIGAASLRTLRNAATQGYDLEVLVSTVNAVPESNWTVKMDLSFDIEDVMAGAHGNDRLDYATCFGIDPATFPNSRFTNRPNLANAAEVHSYVASAASTAQYHGQIPASIVTNGLSDLDSRTAGGTFKGCHLGYDDGPWAGIQVHFFVNVATGFRILTVQHWVE</sequence>
<reference evidence="2 3" key="1">
    <citation type="submission" date="2019-06" db="EMBL/GenBank/DDBJ databases">
        <authorList>
            <person name="Livingstone P."/>
            <person name="Whitworth D."/>
        </authorList>
    </citation>
    <scope>NUCLEOTIDE SEQUENCE [LARGE SCALE GENOMIC DNA]</scope>
    <source>
        <strain evidence="2 3">AM401</strain>
    </source>
</reference>
<gene>
    <name evidence="2" type="ORF">FJV41_06630</name>
</gene>
<dbReference type="OrthoDB" id="5381337at2"/>
<feature type="compositionally biased region" description="Low complexity" evidence="1">
    <location>
        <begin position="28"/>
        <end position="46"/>
    </location>
</feature>
<dbReference type="PROSITE" id="PS51257">
    <property type="entry name" value="PROKAR_LIPOPROTEIN"/>
    <property type="match status" value="1"/>
</dbReference>
<dbReference type="EMBL" id="VIFM01000017">
    <property type="protein sequence ID" value="TQF16822.1"/>
    <property type="molecule type" value="Genomic_DNA"/>
</dbReference>
<accession>A0A540X6J9</accession>
<evidence type="ECO:0000256" key="1">
    <source>
        <dbReference type="SAM" id="MobiDB-lite"/>
    </source>
</evidence>
<evidence type="ECO:0000313" key="2">
    <source>
        <dbReference type="EMBL" id="TQF16822.1"/>
    </source>
</evidence>
<evidence type="ECO:0008006" key="4">
    <source>
        <dbReference type="Google" id="ProtNLM"/>
    </source>
</evidence>
<dbReference type="AlphaFoldDB" id="A0A540X6J9"/>
<feature type="region of interest" description="Disordered" evidence="1">
    <location>
        <begin position="28"/>
        <end position="51"/>
    </location>
</feature>
<evidence type="ECO:0000313" key="3">
    <source>
        <dbReference type="Proteomes" id="UP000315369"/>
    </source>
</evidence>
<keyword evidence="3" id="KW-1185">Reference proteome</keyword>
<proteinExistence type="predicted"/>
<dbReference type="Proteomes" id="UP000315369">
    <property type="component" value="Unassembled WGS sequence"/>
</dbReference>
<name>A0A540X6J9_9BACT</name>
<protein>
    <recommendedName>
        <fullName evidence="4">Lipoprotein</fullName>
    </recommendedName>
</protein>
<comment type="caution">
    <text evidence="2">The sequence shown here is derived from an EMBL/GenBank/DDBJ whole genome shotgun (WGS) entry which is preliminary data.</text>
</comment>
<organism evidence="2 3">
    <name type="scientific">Myxococcus llanfairpwllgwyngyllgogerychwyrndrobwllllantysiliogogogochensis</name>
    <dbReference type="NCBI Taxonomy" id="2590453"/>
    <lineage>
        <taxon>Bacteria</taxon>
        <taxon>Pseudomonadati</taxon>
        <taxon>Myxococcota</taxon>
        <taxon>Myxococcia</taxon>
        <taxon>Myxococcales</taxon>
        <taxon>Cystobacterineae</taxon>
        <taxon>Myxococcaceae</taxon>
        <taxon>Myxococcus</taxon>
    </lineage>
</organism>